<reference evidence="2" key="1">
    <citation type="submission" date="2015-07" db="EMBL/GenBank/DDBJ databases">
        <title>Transcriptome Assembly of Anthurium amnicola.</title>
        <authorList>
            <person name="Suzuki J."/>
        </authorList>
    </citation>
    <scope>NUCLEOTIDE SEQUENCE</scope>
</reference>
<dbReference type="AlphaFoldDB" id="A0A1D1YAX2"/>
<feature type="region of interest" description="Disordered" evidence="1">
    <location>
        <begin position="46"/>
        <end position="65"/>
    </location>
</feature>
<gene>
    <name evidence="2" type="primary">Crocc_3</name>
    <name evidence="2" type="ORF">g.69184</name>
</gene>
<proteinExistence type="predicted"/>
<dbReference type="EMBL" id="GDJX01016150">
    <property type="protein sequence ID" value="JAT51786.1"/>
    <property type="molecule type" value="Transcribed_RNA"/>
</dbReference>
<accession>A0A1D1YAX2</accession>
<dbReference type="GO" id="GO:0001650">
    <property type="term" value="C:fibrillar center"/>
    <property type="evidence" value="ECO:0007669"/>
    <property type="project" value="TreeGrafter"/>
</dbReference>
<dbReference type="PANTHER" id="PTHR15319:SF1">
    <property type="entry name" value="TATA BOX-BINDING PROTEIN-ASSOCIATED FACTOR RNA POLYMERASE I SUBUNIT C"/>
    <property type="match status" value="1"/>
</dbReference>
<name>A0A1D1YAX2_9ARAE</name>
<sequence length="907" mass="101521">MDFSESWKATWPVSAVFPAPNLLSGPAAHPLGPLLFSPSSSPPLPLFSSPSLARPPPPINPSSSSSIRDGLRTFFRDANEGFVPSSVQADLLAAVLPDPGGTRQEEGLSSGVNQLHVLRCRDGATFVLFFPTGSNSDEVGYLGLSLKGSGEPAVTGEGGDVFKQKEGFVHTRHRITGMSAVPMDPPGVNWEAPVNPQAEGYLLVTTVYSVCWFRVEIRVSMVGSGQGRPFLVPVGRRSFTPRVVHACWNPHFKEECSVLLENGDLYWVMLGSKRGVRVKAPEGDYGRWLSCQFGGLPWILFVASSNSIVTVDLRSKNGSKRTVLAVVEEPSSYMIVHSMEKDVFIAFCKANFDDFHFCVLTEHHLLLFDTRQPLVPVLKWDHRLQRPGYIAMYRLSELRPSKVFKWASESGFAILVGSFWNSEFSLFCFGPKMKGDSHSLTLYAWELPSDLCLLGGRGNSVDDVLKRDFSKDKLPGGTEWWQREVVVGFFILPEASFSVLSESEDTGGFILWRILSSGKLEWQRYCSSWRPPPSGQSCKLETLTKIQDCQLLLWDQKHRLATRHDFLKLNFLSAYLSGNLSKVLISEMHNVGLGHTESKQFYDNPKLMEGIKELNKSPPNVSDCLRDVSIPMSIYEIASQRALSSLPSNLLHLAFSRYSELFTDPRDSSFEFLEVCNSVPHKQLPSFLTMKPSGRSEKWSHKVLPTDSIVGPVLPLPVLLTLQQIEDKDLAIWPDEISNGDDLLSCQCRMILEGVFPEISIAGDNACNEYFPSQDLQDERPFFIHEPRACAGVNHIYKKTCSAMVQQKEGDTVPHSESSETTIKEDRFSIFISGIRDRPDHKSFIQNMETLEMFDDLTPVRLDIDSSISGFSQNEHKIYNCLKRQFAKWLEGCQDSHDSSKIPKRTP</sequence>
<dbReference type="PANTHER" id="PTHR15319">
    <property type="entry name" value="TATA BOX-BINDING PROTEIN ASSOCIATED FACTOR RNA POLYMERASE I SUBUNIT C"/>
    <property type="match status" value="1"/>
</dbReference>
<dbReference type="InterPro" id="IPR038801">
    <property type="entry name" value="TAF1C"/>
</dbReference>
<dbReference type="GO" id="GO:0001164">
    <property type="term" value="F:RNA polymerase I core promoter sequence-specific DNA binding"/>
    <property type="evidence" value="ECO:0007669"/>
    <property type="project" value="TreeGrafter"/>
</dbReference>
<organism evidence="2">
    <name type="scientific">Anthurium amnicola</name>
    <dbReference type="NCBI Taxonomy" id="1678845"/>
    <lineage>
        <taxon>Eukaryota</taxon>
        <taxon>Viridiplantae</taxon>
        <taxon>Streptophyta</taxon>
        <taxon>Embryophyta</taxon>
        <taxon>Tracheophyta</taxon>
        <taxon>Spermatophyta</taxon>
        <taxon>Magnoliopsida</taxon>
        <taxon>Liliopsida</taxon>
        <taxon>Araceae</taxon>
        <taxon>Pothoideae</taxon>
        <taxon>Potheae</taxon>
        <taxon>Anthurium</taxon>
    </lineage>
</organism>
<protein>
    <submittedName>
        <fullName evidence="2">Rootletin</fullName>
    </submittedName>
</protein>
<evidence type="ECO:0000256" key="1">
    <source>
        <dbReference type="SAM" id="MobiDB-lite"/>
    </source>
</evidence>
<evidence type="ECO:0000313" key="2">
    <source>
        <dbReference type="EMBL" id="JAT51786.1"/>
    </source>
</evidence>